<evidence type="ECO:0000313" key="3">
    <source>
        <dbReference type="Proteomes" id="UP000293296"/>
    </source>
</evidence>
<keyword evidence="1" id="KW-0175">Coiled coil</keyword>
<dbReference type="PROSITE" id="PS51257">
    <property type="entry name" value="PROKAR_LIPOPROTEIN"/>
    <property type="match status" value="1"/>
</dbReference>
<dbReference type="AlphaFoldDB" id="A0A4P6HJL1"/>
<evidence type="ECO:0000256" key="1">
    <source>
        <dbReference type="SAM" id="Coils"/>
    </source>
</evidence>
<gene>
    <name evidence="2" type="ORF">C3Y92_07300</name>
</gene>
<reference evidence="2 3" key="1">
    <citation type="submission" date="2018-02" db="EMBL/GenBank/DDBJ databases">
        <title>Genome sequence of Desulfovibrio carbinolicus DSM 3852.</title>
        <authorList>
            <person name="Wilbanks E."/>
            <person name="Skennerton C.T."/>
            <person name="Orphan V.J."/>
        </authorList>
    </citation>
    <scope>NUCLEOTIDE SEQUENCE [LARGE SCALE GENOMIC DNA]</scope>
    <source>
        <strain evidence="2 3">DSM 3852</strain>
    </source>
</reference>
<dbReference type="KEGG" id="dcb:C3Y92_07300"/>
<organism evidence="2 3">
    <name type="scientific">Solidesulfovibrio carbinolicus</name>
    <dbReference type="NCBI Taxonomy" id="296842"/>
    <lineage>
        <taxon>Bacteria</taxon>
        <taxon>Pseudomonadati</taxon>
        <taxon>Thermodesulfobacteriota</taxon>
        <taxon>Desulfovibrionia</taxon>
        <taxon>Desulfovibrionales</taxon>
        <taxon>Desulfovibrionaceae</taxon>
        <taxon>Solidesulfovibrio</taxon>
    </lineage>
</organism>
<protein>
    <submittedName>
        <fullName evidence="2">Uncharacterized protein</fullName>
    </submittedName>
</protein>
<sequence>MSLLLNKWLWAALAALVACALAFGTGYRTGFEKADVARRAEVAELNAQAETWKAEQAKAWAEAERKAREELEAATGRVNALAARLDRAKRESAAKTNTITRRIPRATAGLNCSFGPDFVRLYNEAVGAAGHSGDGAVPQTGDPAPVAGAPDAAPAVGPGLRPVRAVTPADILAHVRDFGARSQALEAQVNALIDFASEPGGR</sequence>
<name>A0A4P6HJL1_9BACT</name>
<dbReference type="RefSeq" id="WP_129351233.1">
    <property type="nucleotide sequence ID" value="NZ_CP026538.1"/>
</dbReference>
<feature type="coiled-coil region" evidence="1">
    <location>
        <begin position="64"/>
        <end position="91"/>
    </location>
</feature>
<proteinExistence type="predicted"/>
<dbReference type="Proteomes" id="UP000293296">
    <property type="component" value="Chromosome"/>
</dbReference>
<keyword evidence="3" id="KW-1185">Reference proteome</keyword>
<accession>A0A4P6HJL1</accession>
<dbReference type="OrthoDB" id="5462473at2"/>
<evidence type="ECO:0000313" key="2">
    <source>
        <dbReference type="EMBL" id="QAZ67045.1"/>
    </source>
</evidence>
<dbReference type="EMBL" id="CP026538">
    <property type="protein sequence ID" value="QAZ67045.1"/>
    <property type="molecule type" value="Genomic_DNA"/>
</dbReference>